<feature type="domain" description="Sulfotransferase" evidence="4">
    <location>
        <begin position="127"/>
        <end position="239"/>
    </location>
</feature>
<dbReference type="InterPro" id="IPR000863">
    <property type="entry name" value="Sulfotransferase_dom"/>
</dbReference>
<evidence type="ECO:0000313" key="5">
    <source>
        <dbReference type="EMBL" id="KAE8720239.1"/>
    </source>
</evidence>
<protein>
    <recommendedName>
        <fullName evidence="3">Sulfotransferase</fullName>
        <ecNumber evidence="3">2.8.2.-</ecNumber>
    </recommendedName>
</protein>
<dbReference type="GO" id="GO:0008146">
    <property type="term" value="F:sulfotransferase activity"/>
    <property type="evidence" value="ECO:0007669"/>
    <property type="project" value="InterPro"/>
</dbReference>
<gene>
    <name evidence="5" type="ORF">F3Y22_tig00021529pilonHSYRG00010</name>
</gene>
<name>A0A6A3BZ78_HIBSY</name>
<evidence type="ECO:0000256" key="1">
    <source>
        <dbReference type="ARBA" id="ARBA00005771"/>
    </source>
</evidence>
<comment type="caution">
    <text evidence="5">The sequence shown here is derived from an EMBL/GenBank/DDBJ whole genome shotgun (WGS) entry which is preliminary data.</text>
</comment>
<dbReference type="PANTHER" id="PTHR11783">
    <property type="entry name" value="SULFOTRANSFERASE SULT"/>
    <property type="match status" value="1"/>
</dbReference>
<evidence type="ECO:0000259" key="4">
    <source>
        <dbReference type="Pfam" id="PF00685"/>
    </source>
</evidence>
<comment type="similarity">
    <text evidence="1 3">Belongs to the sulfotransferase 1 family.</text>
</comment>
<proteinExistence type="inferred from homology"/>
<dbReference type="Pfam" id="PF00685">
    <property type="entry name" value="Sulfotransfer_1"/>
    <property type="match status" value="1"/>
</dbReference>
<accession>A0A6A3BZ78</accession>
<organism evidence="5">
    <name type="scientific">Hibiscus syriacus</name>
    <name type="common">Rose of Sharon</name>
    <dbReference type="NCBI Taxonomy" id="106335"/>
    <lineage>
        <taxon>Eukaryota</taxon>
        <taxon>Viridiplantae</taxon>
        <taxon>Streptophyta</taxon>
        <taxon>Embryophyta</taxon>
        <taxon>Tracheophyta</taxon>
        <taxon>Spermatophyta</taxon>
        <taxon>Magnoliopsida</taxon>
        <taxon>eudicotyledons</taxon>
        <taxon>Gunneridae</taxon>
        <taxon>Pentapetalae</taxon>
        <taxon>rosids</taxon>
        <taxon>malvids</taxon>
        <taxon>Malvales</taxon>
        <taxon>Malvaceae</taxon>
        <taxon>Malvoideae</taxon>
        <taxon>Hibiscus</taxon>
    </lineage>
</organism>
<sequence>MADSSEFFKSMLAQFPMESFWDIPLYQWEGFWYRSYHLQATMALRSHFSSRDDDIILASSMKTGTTWLKALCFSIVNSAVDADNETLAKTNEDDHHHHPDPLVENHPAVYVQTLEVQVFTANPPPDYWNQSLKAPDKVMFLKYEDLKRDPIEEVKKLALFLEKPFGNEKEVEDVIWRCSLERLKNLELEVNKNGVDPWFGMQNSAFFRTGIVGDWKNLLSDEMSERLDQITEQKFKESGLCFQI</sequence>
<evidence type="ECO:0000256" key="3">
    <source>
        <dbReference type="RuleBase" id="RU361155"/>
    </source>
</evidence>
<evidence type="ECO:0000256" key="2">
    <source>
        <dbReference type="ARBA" id="ARBA00022679"/>
    </source>
</evidence>
<dbReference type="InterPro" id="IPR027417">
    <property type="entry name" value="P-loop_NTPase"/>
</dbReference>
<dbReference type="SUPFAM" id="SSF52540">
    <property type="entry name" value="P-loop containing nucleoside triphosphate hydrolases"/>
    <property type="match status" value="1"/>
</dbReference>
<dbReference type="EC" id="2.8.2.-" evidence="3"/>
<dbReference type="Gene3D" id="3.40.50.300">
    <property type="entry name" value="P-loop containing nucleotide triphosphate hydrolases"/>
    <property type="match status" value="2"/>
</dbReference>
<reference evidence="5" key="1">
    <citation type="submission" date="2019-09" db="EMBL/GenBank/DDBJ databases">
        <title>Draft genome information of white flower Hibiscus syriacus.</title>
        <authorList>
            <person name="Kim Y.-M."/>
        </authorList>
    </citation>
    <scope>NUCLEOTIDE SEQUENCE [LARGE SCALE GENOMIC DNA]</scope>
    <source>
        <strain evidence="5">YM2019G1</strain>
        <tissue evidence="5">Leaf</tissue>
    </source>
</reference>
<dbReference type="EMBL" id="VEPZ02000761">
    <property type="protein sequence ID" value="KAE8720239.1"/>
    <property type="molecule type" value="Genomic_DNA"/>
</dbReference>
<keyword evidence="2 3" id="KW-0808">Transferase</keyword>
<dbReference type="AlphaFoldDB" id="A0A6A3BZ78"/>